<proteinExistence type="predicted"/>
<dbReference type="InterPro" id="IPR052384">
    <property type="entry name" value="TMTC_O-mannosyltransferase"/>
</dbReference>
<dbReference type="GO" id="GO:0000030">
    <property type="term" value="F:mannosyltransferase activity"/>
    <property type="evidence" value="ECO:0007669"/>
    <property type="project" value="TreeGrafter"/>
</dbReference>
<gene>
    <name evidence="4" type="ORF">P8935_21675</name>
</gene>
<dbReference type="GO" id="GO:0035269">
    <property type="term" value="P:protein O-linked glycosylation via mannose"/>
    <property type="evidence" value="ECO:0007669"/>
    <property type="project" value="TreeGrafter"/>
</dbReference>
<evidence type="ECO:0000256" key="2">
    <source>
        <dbReference type="SAM" id="MobiDB-lite"/>
    </source>
</evidence>
<feature type="repeat" description="TPR" evidence="1">
    <location>
        <begin position="239"/>
        <end position="272"/>
    </location>
</feature>
<organism evidence="4">
    <name type="scientific">Telmatobacter sp. DSM 110680</name>
    <dbReference type="NCBI Taxonomy" id="3036704"/>
    <lineage>
        <taxon>Bacteria</taxon>
        <taxon>Pseudomonadati</taxon>
        <taxon>Acidobacteriota</taxon>
        <taxon>Terriglobia</taxon>
        <taxon>Terriglobales</taxon>
        <taxon>Acidobacteriaceae</taxon>
        <taxon>Telmatobacter</taxon>
    </lineage>
</organism>
<keyword evidence="1" id="KW-0802">TPR repeat</keyword>
<dbReference type="Pfam" id="PF13181">
    <property type="entry name" value="TPR_8"/>
    <property type="match status" value="1"/>
</dbReference>
<evidence type="ECO:0000256" key="1">
    <source>
        <dbReference type="PROSITE-ProRule" id="PRU00339"/>
    </source>
</evidence>
<dbReference type="EMBL" id="CP121196">
    <property type="protein sequence ID" value="XBH17163.1"/>
    <property type="molecule type" value="Genomic_DNA"/>
</dbReference>
<dbReference type="Pfam" id="PF14559">
    <property type="entry name" value="TPR_19"/>
    <property type="match status" value="2"/>
</dbReference>
<dbReference type="RefSeq" id="WP_348262394.1">
    <property type="nucleotide sequence ID" value="NZ_CP121196.1"/>
</dbReference>
<dbReference type="PANTHER" id="PTHR44216">
    <property type="entry name" value="PROTEIN O-MANNOSYL-TRANSFERASE TMTC2"/>
    <property type="match status" value="1"/>
</dbReference>
<dbReference type="InterPro" id="IPR019734">
    <property type="entry name" value="TPR_rpt"/>
</dbReference>
<dbReference type="Gene3D" id="1.25.40.10">
    <property type="entry name" value="Tetratricopeptide repeat domain"/>
    <property type="match status" value="3"/>
</dbReference>
<evidence type="ECO:0000313" key="4">
    <source>
        <dbReference type="EMBL" id="XBH17163.1"/>
    </source>
</evidence>
<protein>
    <submittedName>
        <fullName evidence="4">Tetratricopeptide repeat protein</fullName>
    </submittedName>
</protein>
<dbReference type="Pfam" id="PF13432">
    <property type="entry name" value="TPR_16"/>
    <property type="match status" value="1"/>
</dbReference>
<feature type="signal peptide" evidence="3">
    <location>
        <begin position="1"/>
        <end position="21"/>
    </location>
</feature>
<dbReference type="SUPFAM" id="SSF48452">
    <property type="entry name" value="TPR-like"/>
    <property type="match status" value="2"/>
</dbReference>
<dbReference type="PROSITE" id="PS50005">
    <property type="entry name" value="TPR"/>
    <property type="match status" value="2"/>
</dbReference>
<sequence>MTRFLFVLVLAVATNAYFPTAQDKPASGDNQLQRADQLVQAHQLEKASELLTEILEKDPDNETAIIKLGQIQLALGLYEDALKSFESILTNKPHVQDARDGEVKAAEANALADQKAGIDGSALMCLIRARKFVPDSPQLLLDFGMQAERMRIYRDADEALTKAHELAPQDVKILYALSHVQLDEQKMPEAEANLRAYLAQRPQDATAHYGLGHLLHVLLKEDEARVELERSIALQPRQSASYYELGEIALEQNHDDDARREYMKTLEMAPHHGGALTGLGVLEFRAKDYITAEKYLKSAIQYAAEYPRAHHYYSLVLMRLGRTDEAKRESELATELDKQETKASHGNAMTLVQ</sequence>
<accession>A0AAU7DIP9</accession>
<name>A0AAU7DIP9_9BACT</name>
<dbReference type="InterPro" id="IPR011990">
    <property type="entry name" value="TPR-like_helical_dom_sf"/>
</dbReference>
<feature type="compositionally biased region" description="Basic and acidic residues" evidence="2">
    <location>
        <begin position="333"/>
        <end position="343"/>
    </location>
</feature>
<dbReference type="SMART" id="SM00028">
    <property type="entry name" value="TPR"/>
    <property type="match status" value="7"/>
</dbReference>
<keyword evidence="3" id="KW-0732">Signal</keyword>
<evidence type="ECO:0000256" key="3">
    <source>
        <dbReference type="SAM" id="SignalP"/>
    </source>
</evidence>
<feature type="chain" id="PRO_5043335816" evidence="3">
    <location>
        <begin position="22"/>
        <end position="353"/>
    </location>
</feature>
<reference evidence="4" key="1">
    <citation type="submission" date="2023-03" db="EMBL/GenBank/DDBJ databases">
        <title>Edaphobacter sp.</title>
        <authorList>
            <person name="Huber K.J."/>
            <person name="Papendorf J."/>
            <person name="Pilke C."/>
            <person name="Bunk B."/>
            <person name="Sproeer C."/>
            <person name="Pester M."/>
        </authorList>
    </citation>
    <scope>NUCLEOTIDE SEQUENCE</scope>
    <source>
        <strain evidence="4">DSM 110680</strain>
    </source>
</reference>
<dbReference type="AlphaFoldDB" id="A0AAU7DIP9"/>
<feature type="region of interest" description="Disordered" evidence="2">
    <location>
        <begin position="333"/>
        <end position="353"/>
    </location>
</feature>
<dbReference type="PANTHER" id="PTHR44216:SF3">
    <property type="entry name" value="PROTEIN O-MANNOSYL-TRANSFERASE TMTC2"/>
    <property type="match status" value="1"/>
</dbReference>
<feature type="repeat" description="TPR" evidence="1">
    <location>
        <begin position="62"/>
        <end position="95"/>
    </location>
</feature>